<organism evidence="3 4">
    <name type="scientific">Pisum sativum</name>
    <name type="common">Garden pea</name>
    <name type="synonym">Lathyrus oleraceus</name>
    <dbReference type="NCBI Taxonomy" id="3888"/>
    <lineage>
        <taxon>Eukaryota</taxon>
        <taxon>Viridiplantae</taxon>
        <taxon>Streptophyta</taxon>
        <taxon>Embryophyta</taxon>
        <taxon>Tracheophyta</taxon>
        <taxon>Spermatophyta</taxon>
        <taxon>Magnoliopsida</taxon>
        <taxon>eudicotyledons</taxon>
        <taxon>Gunneridae</taxon>
        <taxon>Pentapetalae</taxon>
        <taxon>rosids</taxon>
        <taxon>fabids</taxon>
        <taxon>Fabales</taxon>
        <taxon>Fabaceae</taxon>
        <taxon>Papilionoideae</taxon>
        <taxon>50 kb inversion clade</taxon>
        <taxon>NPAAA clade</taxon>
        <taxon>Hologalegina</taxon>
        <taxon>IRL clade</taxon>
        <taxon>Fabeae</taxon>
        <taxon>Lathyrus</taxon>
    </lineage>
</organism>
<dbReference type="AlphaFoldDB" id="A0A9D4YH08"/>
<dbReference type="Pfam" id="PF14223">
    <property type="entry name" value="Retrotran_gag_2"/>
    <property type="match status" value="1"/>
</dbReference>
<evidence type="ECO:0000256" key="1">
    <source>
        <dbReference type="SAM" id="MobiDB-lite"/>
    </source>
</evidence>
<gene>
    <name evidence="3" type="ORF">KIW84_023273</name>
</gene>
<feature type="domain" description="Retrovirus-related Pol polyprotein from transposon TNT 1-94-like beta-barrel" evidence="2">
    <location>
        <begin position="248"/>
        <end position="327"/>
    </location>
</feature>
<accession>A0A9D4YH08</accession>
<proteinExistence type="predicted"/>
<dbReference type="PANTHER" id="PTHR47592">
    <property type="entry name" value="PBF68 PROTEIN"/>
    <property type="match status" value="1"/>
</dbReference>
<evidence type="ECO:0000259" key="2">
    <source>
        <dbReference type="Pfam" id="PF22936"/>
    </source>
</evidence>
<sequence length="368" mass="41799">MASTSNSSTVYSNVKVPLFEGENYDFLAVKMVTLFTYLDVLEFVQNRYEEPAPIEAEESSQRLEELKKKKKITNVGVLGMIQRAVSISIFPRIMRAKTSKEAWNILQQEFEGDSKLSAFQSKLNIQPNNGENKPLIQNRGESSRGGRFGRGMGRGRNSRGRGRGANGGRWHEGASNKWCEICKSNTHNENVCWNKSKPQCHNCKRFGHIQKDYRFANQQHALFAEGENDEGNLFFACQKAFQEDKNVWYLDSGCSNHMTGKKEAFINIDSSFGSKVKLGNGEHVEVKRKGRIGVTTKQGSKVIHDTIYVQELDENLLSIGQLLEHGYSLNFENRECKIFDSKRRNVVVVKMTSNRSFPLSLNYEKKSA</sequence>
<dbReference type="EMBL" id="JAMSHJ010000002">
    <property type="protein sequence ID" value="KAI5437085.1"/>
    <property type="molecule type" value="Genomic_DNA"/>
</dbReference>
<keyword evidence="4" id="KW-1185">Reference proteome</keyword>
<feature type="region of interest" description="Disordered" evidence="1">
    <location>
        <begin position="127"/>
        <end position="169"/>
    </location>
</feature>
<dbReference type="Pfam" id="PF22936">
    <property type="entry name" value="Pol_BBD"/>
    <property type="match status" value="1"/>
</dbReference>
<protein>
    <recommendedName>
        <fullName evidence="2">Retrovirus-related Pol polyprotein from transposon TNT 1-94-like beta-barrel domain-containing protein</fullName>
    </recommendedName>
</protein>
<dbReference type="PANTHER" id="PTHR47592:SF31">
    <property type="entry name" value="ZINC FINGER, CCHC-TYPE-RELATED"/>
    <property type="match status" value="1"/>
</dbReference>
<reference evidence="3 4" key="1">
    <citation type="journal article" date="2022" name="Nat. Genet.">
        <title>Improved pea reference genome and pan-genome highlight genomic features and evolutionary characteristics.</title>
        <authorList>
            <person name="Yang T."/>
            <person name="Liu R."/>
            <person name="Luo Y."/>
            <person name="Hu S."/>
            <person name="Wang D."/>
            <person name="Wang C."/>
            <person name="Pandey M.K."/>
            <person name="Ge S."/>
            <person name="Xu Q."/>
            <person name="Li N."/>
            <person name="Li G."/>
            <person name="Huang Y."/>
            <person name="Saxena R.K."/>
            <person name="Ji Y."/>
            <person name="Li M."/>
            <person name="Yan X."/>
            <person name="He Y."/>
            <person name="Liu Y."/>
            <person name="Wang X."/>
            <person name="Xiang C."/>
            <person name="Varshney R.K."/>
            <person name="Ding H."/>
            <person name="Gao S."/>
            <person name="Zong X."/>
        </authorList>
    </citation>
    <scope>NUCLEOTIDE SEQUENCE [LARGE SCALE GENOMIC DNA]</scope>
    <source>
        <strain evidence="3 4">cv. Zhongwan 6</strain>
    </source>
</reference>
<comment type="caution">
    <text evidence="3">The sequence shown here is derived from an EMBL/GenBank/DDBJ whole genome shotgun (WGS) entry which is preliminary data.</text>
</comment>
<name>A0A9D4YH08_PEA</name>
<dbReference type="Gramene" id="Psat02G0327300-T1">
    <property type="protein sequence ID" value="KAI5437085.1"/>
    <property type="gene ID" value="KIW84_023273"/>
</dbReference>
<dbReference type="InterPro" id="IPR054722">
    <property type="entry name" value="PolX-like_BBD"/>
</dbReference>
<evidence type="ECO:0000313" key="4">
    <source>
        <dbReference type="Proteomes" id="UP001058974"/>
    </source>
</evidence>
<evidence type="ECO:0000313" key="3">
    <source>
        <dbReference type="EMBL" id="KAI5437085.1"/>
    </source>
</evidence>
<dbReference type="Proteomes" id="UP001058974">
    <property type="component" value="Chromosome 2"/>
</dbReference>